<dbReference type="SUPFAM" id="SSF81301">
    <property type="entry name" value="Nucleotidyltransferase"/>
    <property type="match status" value="1"/>
</dbReference>
<dbReference type="CDD" id="cd05399">
    <property type="entry name" value="NT_Rel-Spo_like"/>
    <property type="match status" value="1"/>
</dbReference>
<dbReference type="PANTHER" id="PTHR41773:SF1">
    <property type="entry name" value="RELA_SPOT DOMAIN-CONTAINING PROTEIN"/>
    <property type="match status" value="1"/>
</dbReference>
<dbReference type="SMART" id="SM00954">
    <property type="entry name" value="RelA_SpoT"/>
    <property type="match status" value="1"/>
</dbReference>
<name>I3ZC22_TERRK</name>
<evidence type="ECO:0000313" key="3">
    <source>
        <dbReference type="Proteomes" id="UP000006056"/>
    </source>
</evidence>
<accession>I3ZC22</accession>
<dbReference type="KEGG" id="trs:Terro_0447"/>
<dbReference type="eggNOG" id="COG2357">
    <property type="taxonomic scope" value="Bacteria"/>
</dbReference>
<dbReference type="PATRIC" id="fig|926566.3.peg.442"/>
<protein>
    <recommendedName>
        <fullName evidence="1">RelA/SpoT domain-containing protein</fullName>
    </recommendedName>
</protein>
<dbReference type="HOGENOM" id="CLU_646806_0_0_0"/>
<dbReference type="Proteomes" id="UP000006056">
    <property type="component" value="Chromosome"/>
</dbReference>
<dbReference type="AlphaFoldDB" id="I3ZC22"/>
<dbReference type="InterPro" id="IPR007685">
    <property type="entry name" value="RelA_SpoT"/>
</dbReference>
<dbReference type="PANTHER" id="PTHR41773">
    <property type="entry name" value="GTP PYROPHOSPHATASE-RELATED"/>
    <property type="match status" value="1"/>
</dbReference>
<proteinExistence type="predicted"/>
<evidence type="ECO:0000313" key="2">
    <source>
        <dbReference type="EMBL" id="AFL86790.1"/>
    </source>
</evidence>
<dbReference type="OrthoDB" id="9793799at2"/>
<gene>
    <name evidence="2" type="ordered locus">Terro_0447</name>
</gene>
<dbReference type="InterPro" id="IPR043519">
    <property type="entry name" value="NT_sf"/>
</dbReference>
<dbReference type="GO" id="GO:0015969">
    <property type="term" value="P:guanosine tetraphosphate metabolic process"/>
    <property type="evidence" value="ECO:0007669"/>
    <property type="project" value="InterPro"/>
</dbReference>
<evidence type="ECO:0000259" key="1">
    <source>
        <dbReference type="SMART" id="SM00954"/>
    </source>
</evidence>
<dbReference type="EMBL" id="CP003379">
    <property type="protein sequence ID" value="AFL86790.1"/>
    <property type="molecule type" value="Genomic_DNA"/>
</dbReference>
<dbReference type="Gene3D" id="3.30.460.10">
    <property type="entry name" value="Beta Polymerase, domain 2"/>
    <property type="match status" value="1"/>
</dbReference>
<keyword evidence="3" id="KW-1185">Reference proteome</keyword>
<organism evidence="2 3">
    <name type="scientific">Terriglobus roseus (strain DSM 18391 / NRRL B-41598 / KBS 63)</name>
    <dbReference type="NCBI Taxonomy" id="926566"/>
    <lineage>
        <taxon>Bacteria</taxon>
        <taxon>Pseudomonadati</taxon>
        <taxon>Acidobacteriota</taxon>
        <taxon>Terriglobia</taxon>
        <taxon>Terriglobales</taxon>
        <taxon>Acidobacteriaceae</taxon>
        <taxon>Terriglobus</taxon>
    </lineage>
</organism>
<sequence length="426" mass="48465">MSQIDPVIREFMQHYLLKYDFYSQLAKMVEERLRVELDKQGIRAIVTSRAKDPDRLQAKLVQRRTRVKNPKNYRTQEDVEADIVDFSGARVALYFPGDIEKVSTLIDSVFDRLDLKKFPEASPRVRAKGLAGYIAQHHRVRLKGLSPAQQRYATGRVEIQVASVLMHAWSEVEHDLQYKPLSGKLSLDEEATLDELNGLVLTGEIALERLQRSLLSRSSSAGFRFETTYDLQDHLSQSIPDARSNGVGRLNYLLSLLKFSGLDRPEALKKYMDEVDGSTDGPVADKLIDLIIQEDPDKARFLEDAILTSLDSDRAPFKESDVYQTALGHFLTTWIRLEKSLRGPSGDHVPIFSLRADESLRKMGLAEEDISQYYRIRKIRNGLVHGQIAFTSAELRDASKDVLALIKLVEAKNKIERSPKKARLRK</sequence>
<feature type="domain" description="RelA/SpoT" evidence="1">
    <location>
        <begin position="48"/>
        <end position="184"/>
    </location>
</feature>
<reference evidence="2 3" key="1">
    <citation type="submission" date="2012-06" db="EMBL/GenBank/DDBJ databases">
        <title>Complete genome of Terriglobus roseus DSM 18391.</title>
        <authorList>
            <consortium name="US DOE Joint Genome Institute (JGI-PGF)"/>
            <person name="Lucas S."/>
            <person name="Copeland A."/>
            <person name="Lapidus A."/>
            <person name="Glavina del Rio T."/>
            <person name="Dalin E."/>
            <person name="Tice H."/>
            <person name="Bruce D."/>
            <person name="Goodwin L."/>
            <person name="Pitluck S."/>
            <person name="Peters L."/>
            <person name="Mikhailova N."/>
            <person name="Munk A.C.C."/>
            <person name="Kyrpides N."/>
            <person name="Mavromatis K."/>
            <person name="Ivanova N."/>
            <person name="Brettin T."/>
            <person name="Detter J.C."/>
            <person name="Han C."/>
            <person name="Larimer F."/>
            <person name="Land M."/>
            <person name="Hauser L."/>
            <person name="Markowitz V."/>
            <person name="Cheng J.-F."/>
            <person name="Hugenholtz P."/>
            <person name="Woyke T."/>
            <person name="Wu D."/>
            <person name="Brambilla E."/>
            <person name="Klenk H.-P."/>
            <person name="Eisen J.A."/>
        </authorList>
    </citation>
    <scope>NUCLEOTIDE SEQUENCE [LARGE SCALE GENOMIC DNA]</scope>
    <source>
        <strain evidence="3">DSM 18391 / NRRL B-41598 / KBS 63</strain>
    </source>
</reference>
<dbReference type="RefSeq" id="WP_014784359.1">
    <property type="nucleotide sequence ID" value="NC_018014.1"/>
</dbReference>
<dbReference type="STRING" id="926566.Terro_0447"/>
<dbReference type="Pfam" id="PF04607">
    <property type="entry name" value="RelA_SpoT"/>
    <property type="match status" value="1"/>
</dbReference>